<sequence>MRNGMSVTPVIGASTTGLSIRTGPIWMGVKLRMNVPEKEASPYPTLRCAARLASAGMNR</sequence>
<dbReference type="AlphaFoldDB" id="A0A5E7Z4W6"/>
<accession>A0A5E7Z4W6</accession>
<dbReference type="Proteomes" id="UP000326857">
    <property type="component" value="Unassembled WGS sequence"/>
</dbReference>
<proteinExistence type="predicted"/>
<evidence type="ECO:0000313" key="2">
    <source>
        <dbReference type="Proteomes" id="UP000326857"/>
    </source>
</evidence>
<protein>
    <submittedName>
        <fullName evidence="1">Uncharacterized protein</fullName>
    </submittedName>
</protein>
<name>A0A5E7Z4W6_9SPHN</name>
<reference evidence="1 2" key="1">
    <citation type="submission" date="2019-09" db="EMBL/GenBank/DDBJ databases">
        <authorList>
            <person name="Dittami M. S."/>
        </authorList>
    </citation>
    <scope>NUCLEOTIDE SEQUENCE [LARGE SCALE GENOMIC DNA]</scope>
    <source>
        <strain evidence="1">SPHINGO391</strain>
    </source>
</reference>
<evidence type="ECO:0000313" key="1">
    <source>
        <dbReference type="EMBL" id="VVT13692.1"/>
    </source>
</evidence>
<dbReference type="EMBL" id="CABVLI010000039">
    <property type="protein sequence ID" value="VVT13692.1"/>
    <property type="molecule type" value="Genomic_DNA"/>
</dbReference>
<gene>
    <name evidence="1" type="ORF">SPHINGO391_440147</name>
</gene>
<organism evidence="1 2">
    <name type="scientific">Sphingomonas aurantiaca</name>
    <dbReference type="NCBI Taxonomy" id="185949"/>
    <lineage>
        <taxon>Bacteria</taxon>
        <taxon>Pseudomonadati</taxon>
        <taxon>Pseudomonadota</taxon>
        <taxon>Alphaproteobacteria</taxon>
        <taxon>Sphingomonadales</taxon>
        <taxon>Sphingomonadaceae</taxon>
        <taxon>Sphingomonas</taxon>
    </lineage>
</organism>